<sequence length="362" mass="39345">MTCAQPEYLFSLCNMMILPQTITYYLKWIIHYSKTEGQNCSTQHIESCTTAYYSTLIESAGDIGAICSVINTYTECMQTLSDCNSTAVHEAISDANTTLYQSGCEIESQNCSTKQITSCTTAYGDAIPESPRTKEAICSVIDTYMECLLTYSSHCNSNAVHEAIANANTSLYQFGCAQNCSTKQITSCTTSLADATRESPRTKEAICSLIRTYIECLQTYSSDCNSNAVHAAIANANTSLYQSGCENEAHNCSTSQIGSCATAYSNALRDSPRTKEAICSVLTLHLDCLERHFSDCNLEAGQQAIDGVKMSLTLLDCDISDRPNSTSSDHLTSTLSAEVNGAGSIIFTFFVMCFGLTLYKLV</sequence>
<evidence type="ECO:0000313" key="2">
    <source>
        <dbReference type="Proteomes" id="UP000596742"/>
    </source>
</evidence>
<gene>
    <name evidence="1" type="ORF">MGAL_10B060420</name>
</gene>
<dbReference type="Proteomes" id="UP000596742">
    <property type="component" value="Unassembled WGS sequence"/>
</dbReference>
<evidence type="ECO:0000313" key="1">
    <source>
        <dbReference type="EMBL" id="VDI51376.1"/>
    </source>
</evidence>
<dbReference type="EMBL" id="UYJE01007047">
    <property type="protein sequence ID" value="VDI51376.1"/>
    <property type="molecule type" value="Genomic_DNA"/>
</dbReference>
<proteinExistence type="predicted"/>
<protein>
    <submittedName>
        <fullName evidence="1">Uncharacterized protein</fullName>
    </submittedName>
</protein>
<name>A0A8B6FM65_MYTGA</name>
<reference evidence="1" key="1">
    <citation type="submission" date="2018-11" db="EMBL/GenBank/DDBJ databases">
        <authorList>
            <person name="Alioto T."/>
            <person name="Alioto T."/>
        </authorList>
    </citation>
    <scope>NUCLEOTIDE SEQUENCE</scope>
</reference>
<comment type="caution">
    <text evidence="1">The sequence shown here is derived from an EMBL/GenBank/DDBJ whole genome shotgun (WGS) entry which is preliminary data.</text>
</comment>
<organism evidence="1 2">
    <name type="scientific">Mytilus galloprovincialis</name>
    <name type="common">Mediterranean mussel</name>
    <dbReference type="NCBI Taxonomy" id="29158"/>
    <lineage>
        <taxon>Eukaryota</taxon>
        <taxon>Metazoa</taxon>
        <taxon>Spiralia</taxon>
        <taxon>Lophotrochozoa</taxon>
        <taxon>Mollusca</taxon>
        <taxon>Bivalvia</taxon>
        <taxon>Autobranchia</taxon>
        <taxon>Pteriomorphia</taxon>
        <taxon>Mytilida</taxon>
        <taxon>Mytiloidea</taxon>
        <taxon>Mytilidae</taxon>
        <taxon>Mytilinae</taxon>
        <taxon>Mytilus</taxon>
    </lineage>
</organism>
<keyword evidence="2" id="KW-1185">Reference proteome</keyword>
<dbReference type="AlphaFoldDB" id="A0A8B6FM65"/>
<accession>A0A8B6FM65</accession>